<dbReference type="AlphaFoldDB" id="A0A0Q9ZLL1"/>
<dbReference type="STRING" id="270918.APR42_01940"/>
<sequence length="86" mass="9864">MEIINNIFRKSLAFFILKKISVKRTSIPAKMELLVPPQTIANIDKIKKEKLKKLLFPLLINSHSKIPKRDNPIEEKAIGLIKSSLE</sequence>
<gene>
    <name evidence="1" type="ORF">APR42_01940</name>
</gene>
<evidence type="ECO:0000313" key="1">
    <source>
        <dbReference type="EMBL" id="KRG30650.1"/>
    </source>
</evidence>
<dbReference type="EMBL" id="LKTP01000001">
    <property type="protein sequence ID" value="KRG30650.1"/>
    <property type="molecule type" value="Genomic_DNA"/>
</dbReference>
<organism evidence="1 2">
    <name type="scientific">Salegentibacter mishustinae</name>
    <dbReference type="NCBI Taxonomy" id="270918"/>
    <lineage>
        <taxon>Bacteria</taxon>
        <taxon>Pseudomonadati</taxon>
        <taxon>Bacteroidota</taxon>
        <taxon>Flavobacteriia</taxon>
        <taxon>Flavobacteriales</taxon>
        <taxon>Flavobacteriaceae</taxon>
        <taxon>Salegentibacter</taxon>
    </lineage>
</organism>
<comment type="caution">
    <text evidence="1">The sequence shown here is derived from an EMBL/GenBank/DDBJ whole genome shotgun (WGS) entry which is preliminary data.</text>
</comment>
<name>A0A0Q9ZLL1_9FLAO</name>
<proteinExistence type="predicted"/>
<evidence type="ECO:0000313" key="2">
    <source>
        <dbReference type="Proteomes" id="UP000051643"/>
    </source>
</evidence>
<dbReference type="Proteomes" id="UP000051643">
    <property type="component" value="Unassembled WGS sequence"/>
</dbReference>
<protein>
    <submittedName>
        <fullName evidence="1">Uncharacterized protein</fullName>
    </submittedName>
</protein>
<keyword evidence="2" id="KW-1185">Reference proteome</keyword>
<accession>A0A0Q9ZLL1</accession>
<reference evidence="1" key="1">
    <citation type="submission" date="2015-10" db="EMBL/GenBank/DDBJ databases">
        <title>Draft genome sequence of Salegentibacter mishustinae KCTC 12263.</title>
        <authorList>
            <person name="Lin W."/>
            <person name="Zheng Q."/>
        </authorList>
    </citation>
    <scope>NUCLEOTIDE SEQUENCE [LARGE SCALE GENOMIC DNA]</scope>
    <source>
        <strain evidence="1">KCTC 12263</strain>
    </source>
</reference>